<dbReference type="InterPro" id="IPR013094">
    <property type="entry name" value="AB_hydrolase_3"/>
</dbReference>
<dbReference type="EMBL" id="RCZP01000004">
    <property type="protein sequence ID" value="TPG59107.1"/>
    <property type="molecule type" value="Genomic_DNA"/>
</dbReference>
<evidence type="ECO:0000259" key="3">
    <source>
        <dbReference type="Pfam" id="PF00326"/>
    </source>
</evidence>
<keyword evidence="1 5" id="KW-0378">Hydrolase</keyword>
<dbReference type="AlphaFoldDB" id="A0A502GAA5"/>
<keyword evidence="2" id="KW-0732">Signal</keyword>
<dbReference type="PROSITE" id="PS51257">
    <property type="entry name" value="PROKAR_LIPOPROTEIN"/>
    <property type="match status" value="1"/>
</dbReference>
<dbReference type="SUPFAM" id="SSF53474">
    <property type="entry name" value="alpha/beta-Hydrolases"/>
    <property type="match status" value="1"/>
</dbReference>
<dbReference type="OrthoDB" id="9771666at2"/>
<evidence type="ECO:0000256" key="2">
    <source>
        <dbReference type="SAM" id="SignalP"/>
    </source>
</evidence>
<accession>A0A502GAA5</accession>
<evidence type="ECO:0000256" key="1">
    <source>
        <dbReference type="ARBA" id="ARBA00022801"/>
    </source>
</evidence>
<reference evidence="5 6" key="1">
    <citation type="journal article" date="2019" name="Environ. Microbiol.">
        <title>Species interactions and distinct microbial communities in high Arctic permafrost affected cryosols are associated with the CH4 and CO2 gas fluxes.</title>
        <authorList>
            <person name="Altshuler I."/>
            <person name="Hamel J."/>
            <person name="Turney S."/>
            <person name="Magnuson E."/>
            <person name="Levesque R."/>
            <person name="Greer C."/>
            <person name="Whyte L.G."/>
        </authorList>
    </citation>
    <scope>NUCLEOTIDE SEQUENCE [LARGE SCALE GENOMIC DNA]</scope>
    <source>
        <strain evidence="5 6">S9.3B</strain>
    </source>
</reference>
<dbReference type="Pfam" id="PF00326">
    <property type="entry name" value="Peptidase_S9"/>
    <property type="match status" value="1"/>
</dbReference>
<proteinExistence type="predicted"/>
<feature type="chain" id="PRO_5021315362" evidence="2">
    <location>
        <begin position="25"/>
        <end position="284"/>
    </location>
</feature>
<dbReference type="GO" id="GO:0008236">
    <property type="term" value="F:serine-type peptidase activity"/>
    <property type="evidence" value="ECO:0007669"/>
    <property type="project" value="InterPro"/>
</dbReference>
<feature type="signal peptide" evidence="2">
    <location>
        <begin position="1"/>
        <end position="24"/>
    </location>
</feature>
<dbReference type="PANTHER" id="PTHR48081:SF33">
    <property type="entry name" value="KYNURENINE FORMAMIDASE"/>
    <property type="match status" value="1"/>
</dbReference>
<comment type="caution">
    <text evidence="5">The sequence shown here is derived from an EMBL/GenBank/DDBJ whole genome shotgun (WGS) entry which is preliminary data.</text>
</comment>
<dbReference type="Pfam" id="PF07859">
    <property type="entry name" value="Abhydrolase_3"/>
    <property type="match status" value="1"/>
</dbReference>
<protein>
    <submittedName>
        <fullName evidence="5">Alpha/beta hydrolase</fullName>
    </submittedName>
</protein>
<keyword evidence="6" id="KW-1185">Reference proteome</keyword>
<dbReference type="InterPro" id="IPR001375">
    <property type="entry name" value="Peptidase_S9_cat"/>
</dbReference>
<dbReference type="RefSeq" id="WP_140882093.1">
    <property type="nucleotide sequence ID" value="NZ_RCZP01000004.1"/>
</dbReference>
<evidence type="ECO:0000259" key="4">
    <source>
        <dbReference type="Pfam" id="PF07859"/>
    </source>
</evidence>
<evidence type="ECO:0000313" key="6">
    <source>
        <dbReference type="Proteomes" id="UP000317078"/>
    </source>
</evidence>
<evidence type="ECO:0000313" key="5">
    <source>
        <dbReference type="EMBL" id="TPG59107.1"/>
    </source>
</evidence>
<dbReference type="InterPro" id="IPR050300">
    <property type="entry name" value="GDXG_lipolytic_enzyme"/>
</dbReference>
<dbReference type="GO" id="GO:0006508">
    <property type="term" value="P:proteolysis"/>
    <property type="evidence" value="ECO:0007669"/>
    <property type="project" value="InterPro"/>
</dbReference>
<dbReference type="Gene3D" id="3.40.50.1820">
    <property type="entry name" value="alpha/beta hydrolase"/>
    <property type="match status" value="1"/>
</dbReference>
<dbReference type="PANTHER" id="PTHR48081">
    <property type="entry name" value="AB HYDROLASE SUPERFAMILY PROTEIN C4A8.06C"/>
    <property type="match status" value="1"/>
</dbReference>
<dbReference type="Proteomes" id="UP000317078">
    <property type="component" value="Unassembled WGS sequence"/>
</dbReference>
<feature type="domain" description="Alpha/beta hydrolase fold-3" evidence="4">
    <location>
        <begin position="64"/>
        <end position="147"/>
    </location>
</feature>
<sequence length="284" mass="29207">MIPRRLLSLAGAALAAGCSPLDLANGLTPSGGILRQTGLPYGPGERARYDLYTPAGAAPGTPLVVFFYGGGWRSGSRGDYDFAARALASAGALVAVPDYRLFPEVRWPAFLEDGAAAVRAIRAGPGLNRPVILAGHSAGAFNAMALTADPRWLGPARDTLAGGIGLACPFDFGPADDPSGIFAAAPGARARVAPLDEAALRGTPPLLLLHGLADTTVRPEQTTRFAALARAHGIPVEERLYSGVSHIGIVAALAAPVRALGLEGAPVLADIRAWLRARVPSYPA</sequence>
<dbReference type="InterPro" id="IPR029058">
    <property type="entry name" value="AB_hydrolase_fold"/>
</dbReference>
<gene>
    <name evidence="5" type="ORF">EAH89_07075</name>
</gene>
<name>A0A502GAA5_9PROT</name>
<feature type="domain" description="Peptidase S9 prolyl oligopeptidase catalytic" evidence="3">
    <location>
        <begin position="192"/>
        <end position="248"/>
    </location>
</feature>
<organism evidence="5 6">
    <name type="scientific">Muricoccus nepalensis</name>
    <dbReference type="NCBI Taxonomy" id="1854500"/>
    <lineage>
        <taxon>Bacteria</taxon>
        <taxon>Pseudomonadati</taxon>
        <taxon>Pseudomonadota</taxon>
        <taxon>Alphaproteobacteria</taxon>
        <taxon>Acetobacterales</taxon>
        <taxon>Roseomonadaceae</taxon>
        <taxon>Muricoccus</taxon>
    </lineage>
</organism>